<sequence>MSRDQDYLYEKSVQCSVCHETYGTKKVLSKFIRIQKHDTDFCSYYTKTEINPLLYYVNVCPNCGFSTSDEFSNFFPPATLSDIQEKITNNWRKLNYCAERTVDKAINTYKLAIYCGTLKKEKNIAMAGLYLRLAWLYRTEKINLEEEHRFLRLGLDQYIQSYMNGDFADTQLTEVKLLYIIGDLSRRLGMVEQATRYFSRVIEMQKETFEKGIVQMAKDRWADMREEKKLG</sequence>
<reference evidence="2 3" key="1">
    <citation type="submission" date="2023-07" db="EMBL/GenBank/DDBJ databases">
        <title>Genomic Encyclopedia of Type Strains, Phase IV (KMG-IV): sequencing the most valuable type-strain genomes for metagenomic binning, comparative biology and taxonomic classification.</title>
        <authorList>
            <person name="Goeker M."/>
        </authorList>
    </citation>
    <scope>NUCLEOTIDE SEQUENCE [LARGE SCALE GENOMIC DNA]</scope>
    <source>
        <strain evidence="2 3">DSM 29005</strain>
    </source>
</reference>
<keyword evidence="3" id="KW-1185">Reference proteome</keyword>
<organism evidence="2 3">
    <name type="scientific">Metabacillus malikii</name>
    <dbReference type="NCBI Taxonomy" id="1504265"/>
    <lineage>
        <taxon>Bacteria</taxon>
        <taxon>Bacillati</taxon>
        <taxon>Bacillota</taxon>
        <taxon>Bacilli</taxon>
        <taxon>Bacillales</taxon>
        <taxon>Bacillaceae</taxon>
        <taxon>Metabacillus</taxon>
    </lineage>
</organism>
<evidence type="ECO:0000313" key="3">
    <source>
        <dbReference type="Proteomes" id="UP001234495"/>
    </source>
</evidence>
<comment type="caution">
    <text evidence="2">The sequence shown here is derived from an EMBL/GenBank/DDBJ whole genome shotgun (WGS) entry which is preliminary data.</text>
</comment>
<evidence type="ECO:0000313" key="2">
    <source>
        <dbReference type="EMBL" id="MDQ0229736.1"/>
    </source>
</evidence>
<protein>
    <submittedName>
        <fullName evidence="2">Uncharacterized protein (DUF2225 family)</fullName>
    </submittedName>
</protein>
<accession>A0ABT9ZBT8</accession>
<dbReference type="Proteomes" id="UP001234495">
    <property type="component" value="Unassembled WGS sequence"/>
</dbReference>
<dbReference type="Pfam" id="PF09986">
    <property type="entry name" value="DUF2225"/>
    <property type="match status" value="1"/>
</dbReference>
<dbReference type="EMBL" id="JAUSUD010000003">
    <property type="protein sequence ID" value="MDQ0229736.1"/>
    <property type="molecule type" value="Genomic_DNA"/>
</dbReference>
<dbReference type="InterPro" id="IPR018708">
    <property type="entry name" value="DUF2225"/>
</dbReference>
<keyword evidence="1" id="KW-0802">TPR repeat</keyword>
<dbReference type="RefSeq" id="WP_307337956.1">
    <property type="nucleotide sequence ID" value="NZ_JAUSUD010000003.1"/>
</dbReference>
<dbReference type="PROSITE" id="PS50005">
    <property type="entry name" value="TPR"/>
    <property type="match status" value="1"/>
</dbReference>
<dbReference type="InterPro" id="IPR019734">
    <property type="entry name" value="TPR_rpt"/>
</dbReference>
<evidence type="ECO:0000256" key="1">
    <source>
        <dbReference type="PROSITE-ProRule" id="PRU00339"/>
    </source>
</evidence>
<proteinExistence type="predicted"/>
<feature type="repeat" description="TPR" evidence="1">
    <location>
        <begin position="175"/>
        <end position="208"/>
    </location>
</feature>
<gene>
    <name evidence="2" type="ORF">J2S19_000988</name>
</gene>
<dbReference type="SUPFAM" id="SSF48452">
    <property type="entry name" value="TPR-like"/>
    <property type="match status" value="1"/>
</dbReference>
<dbReference type="InterPro" id="IPR011990">
    <property type="entry name" value="TPR-like_helical_dom_sf"/>
</dbReference>
<name>A0ABT9ZBT8_9BACI</name>